<dbReference type="Pfam" id="PF11306">
    <property type="entry name" value="DUF3108"/>
    <property type="match status" value="1"/>
</dbReference>
<proteinExistence type="predicted"/>
<evidence type="ECO:0008006" key="4">
    <source>
        <dbReference type="Google" id="ProtNLM"/>
    </source>
</evidence>
<evidence type="ECO:0000313" key="2">
    <source>
        <dbReference type="EMBL" id="GLS24936.1"/>
    </source>
</evidence>
<name>A0AA37WME8_9GAMM</name>
<dbReference type="RefSeq" id="WP_232592247.1">
    <property type="nucleotide sequence ID" value="NZ_BSPD01000020.1"/>
</dbReference>
<organism evidence="2 3">
    <name type="scientific">Marinibactrum halimedae</name>
    <dbReference type="NCBI Taxonomy" id="1444977"/>
    <lineage>
        <taxon>Bacteria</taxon>
        <taxon>Pseudomonadati</taxon>
        <taxon>Pseudomonadota</taxon>
        <taxon>Gammaproteobacteria</taxon>
        <taxon>Cellvibrionales</taxon>
        <taxon>Cellvibrionaceae</taxon>
        <taxon>Marinibactrum</taxon>
    </lineage>
</organism>
<comment type="caution">
    <text evidence="2">The sequence shown here is derived from an EMBL/GenBank/DDBJ whole genome shotgun (WGS) entry which is preliminary data.</text>
</comment>
<dbReference type="InterPro" id="IPR021457">
    <property type="entry name" value="DUF3108"/>
</dbReference>
<reference evidence="2 3" key="1">
    <citation type="journal article" date="2014" name="Int. J. Syst. Evol. Microbiol.">
        <title>Complete genome sequence of Corynebacterium casei LMG S-19264T (=DSM 44701T), isolated from a smear-ripened cheese.</title>
        <authorList>
            <consortium name="US DOE Joint Genome Institute (JGI-PGF)"/>
            <person name="Walter F."/>
            <person name="Albersmeier A."/>
            <person name="Kalinowski J."/>
            <person name="Ruckert C."/>
        </authorList>
    </citation>
    <scope>NUCLEOTIDE SEQUENCE [LARGE SCALE GENOMIC DNA]</scope>
    <source>
        <strain evidence="2 3">NBRC 110095</strain>
    </source>
</reference>
<feature type="chain" id="PRO_5041440352" description="DUF3108 domain-containing protein" evidence="1">
    <location>
        <begin position="22"/>
        <end position="278"/>
    </location>
</feature>
<feature type="signal peptide" evidence="1">
    <location>
        <begin position="1"/>
        <end position="21"/>
    </location>
</feature>
<sequence>MKKTLLMGGITLALLPYTLQAQTATSQTSVDNILTTSAAHESSATHSITPQEECSQQALNQLLDSTWHYKANYDGIHADAVRRIEATDDQTIHATTESSWLFIRLTEESQFQWPSWQLMEYRYARQGLSNKKDYTITPSNHANEFISDSPTRGQRKLTTTEPVYDQLSHQIRLQIDVACNANQNTFEYAIAKRRGVKHYQYERLGNEEIKVNGKTYSTVKLEKKNNGEEKTQIWLAPELAYGIVKLAYIEDGDANYMELSEIKLPQSNVENTHLDGIN</sequence>
<protein>
    <recommendedName>
        <fullName evidence="4">DUF3108 domain-containing protein</fullName>
    </recommendedName>
</protein>
<accession>A0AA37WME8</accession>
<evidence type="ECO:0000313" key="3">
    <source>
        <dbReference type="Proteomes" id="UP001156870"/>
    </source>
</evidence>
<gene>
    <name evidence="2" type="ORF">GCM10007877_06500</name>
</gene>
<dbReference type="EMBL" id="BSPD01000020">
    <property type="protein sequence ID" value="GLS24936.1"/>
    <property type="molecule type" value="Genomic_DNA"/>
</dbReference>
<keyword evidence="1" id="KW-0732">Signal</keyword>
<dbReference type="AlphaFoldDB" id="A0AA37WME8"/>
<evidence type="ECO:0000256" key="1">
    <source>
        <dbReference type="SAM" id="SignalP"/>
    </source>
</evidence>
<dbReference type="Proteomes" id="UP001156870">
    <property type="component" value="Unassembled WGS sequence"/>
</dbReference>
<keyword evidence="3" id="KW-1185">Reference proteome</keyword>